<dbReference type="RefSeq" id="WP_274714006.1">
    <property type="nucleotide sequence ID" value="NZ_JAILSO010000182.1"/>
</dbReference>
<organism evidence="1 2">
    <name type="scientific">Xenorhabdus bovienii</name>
    <name type="common">Xenorhabdus nematophila subsp. bovienii</name>
    <dbReference type="NCBI Taxonomy" id="40576"/>
    <lineage>
        <taxon>Bacteria</taxon>
        <taxon>Pseudomonadati</taxon>
        <taxon>Pseudomonadota</taxon>
        <taxon>Gammaproteobacteria</taxon>
        <taxon>Enterobacterales</taxon>
        <taxon>Morganellaceae</taxon>
        <taxon>Xenorhabdus</taxon>
    </lineage>
</organism>
<protein>
    <submittedName>
        <fullName evidence="1">Uncharacterized protein</fullName>
    </submittedName>
</protein>
<comment type="caution">
    <text evidence="1">The sequence shown here is derived from an EMBL/GenBank/DDBJ whole genome shotgun (WGS) entry which is preliminary data.</text>
</comment>
<accession>A0AAJ1JE61</accession>
<reference evidence="1" key="2">
    <citation type="journal article" date="2022" name="J. Evol. Biol.">
        <title>Pre- and post-association barriers to host switching in sympatric mutualists.</title>
        <authorList>
            <person name="Dinges Z.M."/>
            <person name="Phillips R.K."/>
            <person name="Lively C.M."/>
            <person name="Bashey F."/>
        </authorList>
    </citation>
    <scope>NUCLEOTIDE SEQUENCE</scope>
    <source>
        <strain evidence="1">MC_266_E_2016</strain>
    </source>
</reference>
<sequence>MIKVKNVRTEFKTNASSQEHIFKEISALKFVITMIAYKLDEEARKQLVKELSTLNDPVIDDMVSNLKLSFDN</sequence>
<evidence type="ECO:0000313" key="2">
    <source>
        <dbReference type="Proteomes" id="UP001222434"/>
    </source>
</evidence>
<dbReference type="Proteomes" id="UP001222434">
    <property type="component" value="Unassembled WGS sequence"/>
</dbReference>
<reference evidence="1" key="1">
    <citation type="submission" date="2021-08" db="EMBL/GenBank/DDBJ databases">
        <authorList>
            <person name="Papudeshi B."/>
            <person name="Bashey-Visser F."/>
        </authorList>
    </citation>
    <scope>NUCLEOTIDE SEQUENCE</scope>
    <source>
        <strain evidence="1">MC_266_E_2016</strain>
    </source>
</reference>
<dbReference type="EMBL" id="JAILSO010000182">
    <property type="protein sequence ID" value="MDE1480652.1"/>
    <property type="molecule type" value="Genomic_DNA"/>
</dbReference>
<gene>
    <name evidence="1" type="ORF">KKJ01_21305</name>
</gene>
<name>A0AAJ1JE61_XENBV</name>
<dbReference type="AlphaFoldDB" id="A0AAJ1JE61"/>
<proteinExistence type="predicted"/>
<evidence type="ECO:0000313" key="1">
    <source>
        <dbReference type="EMBL" id="MDE1480652.1"/>
    </source>
</evidence>